<dbReference type="OrthoDB" id="5245230at2759"/>
<dbReference type="Proteomes" id="UP000777438">
    <property type="component" value="Unassembled WGS sequence"/>
</dbReference>
<proteinExistence type="predicted"/>
<dbReference type="AlphaFoldDB" id="A0A9P8VYD8"/>
<name>A0A9P8VYD8_9HYPO</name>
<evidence type="ECO:0000313" key="2">
    <source>
        <dbReference type="EMBL" id="KAH6884964.1"/>
    </source>
</evidence>
<accession>A0A9P8VYD8</accession>
<comment type="caution">
    <text evidence="2">The sequence shown here is derived from an EMBL/GenBank/DDBJ whole genome shotgun (WGS) entry which is preliminary data.</text>
</comment>
<gene>
    <name evidence="2" type="ORF">B0T10DRAFT_462660</name>
</gene>
<feature type="region of interest" description="Disordered" evidence="1">
    <location>
        <begin position="58"/>
        <end position="86"/>
    </location>
</feature>
<sequence length="279" mass="30921">MSAQLNTAIKTQNYNELAHDYVFINHGSRDVSPVDIESADEFGDKIVNHATFAKRGNSPMNTTHCGGIKQGLGHDSDDPSEKDGASRKRQWKAASCLICPGHDGTASNVAAVFITAECMDKLCANLDALRAGLHPCNQYASQSDNVKQKGFRPAPKAKHEEVNVRVSRVVWKATDASEELEYSWECSEGQGDGGWSRNGDGEFTIVSGEFLLSHCHDLTIEVWPDGECLPIMVSWNGQTKLFEGQDAIEDWKMEIKPEVIIDMLCRPENSQWGQGEWMF</sequence>
<evidence type="ECO:0000313" key="3">
    <source>
        <dbReference type="Proteomes" id="UP000777438"/>
    </source>
</evidence>
<evidence type="ECO:0000256" key="1">
    <source>
        <dbReference type="SAM" id="MobiDB-lite"/>
    </source>
</evidence>
<feature type="compositionally biased region" description="Basic and acidic residues" evidence="1">
    <location>
        <begin position="72"/>
        <end position="86"/>
    </location>
</feature>
<protein>
    <submittedName>
        <fullName evidence="2">Uncharacterized protein</fullName>
    </submittedName>
</protein>
<organism evidence="2 3">
    <name type="scientific">Thelonectria olida</name>
    <dbReference type="NCBI Taxonomy" id="1576542"/>
    <lineage>
        <taxon>Eukaryota</taxon>
        <taxon>Fungi</taxon>
        <taxon>Dikarya</taxon>
        <taxon>Ascomycota</taxon>
        <taxon>Pezizomycotina</taxon>
        <taxon>Sordariomycetes</taxon>
        <taxon>Hypocreomycetidae</taxon>
        <taxon>Hypocreales</taxon>
        <taxon>Nectriaceae</taxon>
        <taxon>Thelonectria</taxon>
    </lineage>
</organism>
<dbReference type="EMBL" id="JAGPYM010000019">
    <property type="protein sequence ID" value="KAH6884964.1"/>
    <property type="molecule type" value="Genomic_DNA"/>
</dbReference>
<reference evidence="2 3" key="1">
    <citation type="journal article" date="2021" name="Nat. Commun.">
        <title>Genetic determinants of endophytism in the Arabidopsis root mycobiome.</title>
        <authorList>
            <person name="Mesny F."/>
            <person name="Miyauchi S."/>
            <person name="Thiergart T."/>
            <person name="Pickel B."/>
            <person name="Atanasova L."/>
            <person name="Karlsson M."/>
            <person name="Huettel B."/>
            <person name="Barry K.W."/>
            <person name="Haridas S."/>
            <person name="Chen C."/>
            <person name="Bauer D."/>
            <person name="Andreopoulos W."/>
            <person name="Pangilinan J."/>
            <person name="LaButti K."/>
            <person name="Riley R."/>
            <person name="Lipzen A."/>
            <person name="Clum A."/>
            <person name="Drula E."/>
            <person name="Henrissat B."/>
            <person name="Kohler A."/>
            <person name="Grigoriev I.V."/>
            <person name="Martin F.M."/>
            <person name="Hacquard S."/>
        </authorList>
    </citation>
    <scope>NUCLEOTIDE SEQUENCE [LARGE SCALE GENOMIC DNA]</scope>
    <source>
        <strain evidence="2 3">MPI-CAGE-CH-0241</strain>
    </source>
</reference>
<keyword evidence="3" id="KW-1185">Reference proteome</keyword>